<evidence type="ECO:0000313" key="2">
    <source>
        <dbReference type="Proteomes" id="UP001238163"/>
    </source>
</evidence>
<dbReference type="InterPro" id="IPR053161">
    <property type="entry name" value="Ulvan_degrading_GH"/>
</dbReference>
<reference evidence="1" key="1">
    <citation type="submission" date="2023-07" db="EMBL/GenBank/DDBJ databases">
        <title>Genomic Encyclopedia of Type Strains, Phase IV (KMG-IV): sequencing the most valuable type-strain genomes for metagenomic binning, comparative biology and taxonomic classification.</title>
        <authorList>
            <person name="Goeker M."/>
        </authorList>
    </citation>
    <scope>NUCLEOTIDE SEQUENCE</scope>
    <source>
        <strain evidence="1">DSM 24202</strain>
    </source>
</reference>
<comment type="caution">
    <text evidence="1">The sequence shown here is derived from an EMBL/GenBank/DDBJ whole genome shotgun (WGS) entry which is preliminary data.</text>
</comment>
<accession>A0AAE3VFB0</accession>
<organism evidence="1 2">
    <name type="scientific">Oligosphaera ethanolica</name>
    <dbReference type="NCBI Taxonomy" id="760260"/>
    <lineage>
        <taxon>Bacteria</taxon>
        <taxon>Pseudomonadati</taxon>
        <taxon>Lentisphaerota</taxon>
        <taxon>Oligosphaeria</taxon>
        <taxon>Oligosphaerales</taxon>
        <taxon>Oligosphaeraceae</taxon>
        <taxon>Oligosphaera</taxon>
    </lineage>
</organism>
<sequence length="761" mass="84663">MSECPLIPMGAITGRPSREFIEHKLSQYRRQGITQFLLYPRSGCELEYMSEEWLDCCQNVVECAEKLGFTSVWLYDEFNWPSGQCGGKVQAAREDFALQTFVAEKQADGSFACRVECNPRFPNLLNPEAMDYFIELTHEKYWQRLGKYFGGLIKGIFTDEPSPGYAGRYCEKSSADMRLLSWYPGIEEDYEKLSGAPMRQDLDAPHFTELHHQLIGRRFRTTYFDKLRAWCDAHGILLTGHLMGESPVSNSKLFSGIPLQAIQGFSLPGLDEISTRTHARTIEWLTFATARYGIDARGNGGLAELFAYGPADLPLARLRQMIWLAAAFGVDHYVLAVAQLDSRGNGRADKAGWYNPYSVDQPWFEHGMKELGDDATGAAALARKASAPEIAVRYPVDETSVGELLLELVQQQRPWRLIAAEDAVGDDVPEVIVASARGYALERGGLLLDSPQAVSAYLDRHVPRRAAVRELNGDLASELLLKEYADGTLLVLDLSDRPQDRALTLDNRGQSVTFNLPGRGRQLFGGWKVTRDRPNLYRPKWATEAKSVDITVQDELADVVFAIRSYGGDVRVALDGAELKAAQATAPRLSEGFQALYGSSAPMSLSPGKHTLSLLNDAPEYPFLPRVWIAGDFVGLAPGVLAADRQDGRGLECYAGAISQTRRLEIPADTSGFSLETDELVTEVLVDGVSLGKRCWPPFFWDVPERYRGRCVEFTVRRYTSVAPAFISPETLPELLSKGTQTVHQPGKYATRHTVVEPEFF</sequence>
<dbReference type="RefSeq" id="WP_307260676.1">
    <property type="nucleotide sequence ID" value="NZ_JAUSVL010000001.1"/>
</dbReference>
<evidence type="ECO:0000313" key="1">
    <source>
        <dbReference type="EMBL" id="MDQ0289275.1"/>
    </source>
</evidence>
<gene>
    <name evidence="1" type="ORF">J3R75_001382</name>
</gene>
<proteinExistence type="predicted"/>
<dbReference type="PANTHER" id="PTHR36848:SF2">
    <property type="entry name" value="SECRETED PROTEIN"/>
    <property type="match status" value="1"/>
</dbReference>
<dbReference type="PANTHER" id="PTHR36848">
    <property type="entry name" value="DNA-BINDING PROTEIN (PUTATIVE SECRETED PROTEIN)-RELATED"/>
    <property type="match status" value="1"/>
</dbReference>
<dbReference type="EMBL" id="JAUSVL010000001">
    <property type="protein sequence ID" value="MDQ0289275.1"/>
    <property type="molecule type" value="Genomic_DNA"/>
</dbReference>
<dbReference type="AlphaFoldDB" id="A0AAE3VFB0"/>
<protein>
    <submittedName>
        <fullName evidence="1">Uncharacterized protein</fullName>
    </submittedName>
</protein>
<keyword evidence="2" id="KW-1185">Reference proteome</keyword>
<name>A0AAE3VFB0_9BACT</name>
<dbReference type="Proteomes" id="UP001238163">
    <property type="component" value="Unassembled WGS sequence"/>
</dbReference>